<name>A0A8G1A4S8_9EURY</name>
<proteinExistence type="predicted"/>
<gene>
    <name evidence="1" type="ORF">E2N92_10460</name>
</gene>
<dbReference type="KEGG" id="mfk:E2N92_10460"/>
<reference evidence="1" key="2">
    <citation type="submission" date="2019-03" db="EMBL/GenBank/DDBJ databases">
        <authorList>
            <person name="Chen S.-C."/>
            <person name="Wu S.-Y."/>
            <person name="Lai M.-C."/>
        </authorList>
    </citation>
    <scope>NUCLEOTIDE SEQUENCE</scope>
    <source>
        <strain evidence="1">ML15</strain>
    </source>
</reference>
<dbReference type="InterPro" id="IPR043519">
    <property type="entry name" value="NT_sf"/>
</dbReference>
<organism evidence="1 2">
    <name type="scientific">Methanofollis formosanus</name>
    <dbReference type="NCBI Taxonomy" id="299308"/>
    <lineage>
        <taxon>Archaea</taxon>
        <taxon>Methanobacteriati</taxon>
        <taxon>Methanobacteriota</taxon>
        <taxon>Stenosarchaea group</taxon>
        <taxon>Methanomicrobia</taxon>
        <taxon>Methanomicrobiales</taxon>
        <taxon>Methanomicrobiaceae</taxon>
        <taxon>Methanofollis</taxon>
    </lineage>
</organism>
<reference evidence="1" key="1">
    <citation type="journal article" date="2005" name="Int. J. Syst. Evol. Microbiol.">
        <title>Methanofollis formosanus sp. nov., isolated from a fish pond.</title>
        <authorList>
            <person name="Wu S.Y."/>
            <person name="Chen S.C."/>
            <person name="Lai M.C."/>
        </authorList>
    </citation>
    <scope>NUCLEOTIDE SEQUENCE</scope>
    <source>
        <strain evidence="1">ML15</strain>
    </source>
</reference>
<protein>
    <submittedName>
        <fullName evidence="1">Nucleotidyltransferase</fullName>
    </submittedName>
</protein>
<keyword evidence="2" id="KW-1185">Reference proteome</keyword>
<dbReference type="EMBL" id="CP037968">
    <property type="protein sequence ID" value="QYZ80448.1"/>
    <property type="molecule type" value="Genomic_DNA"/>
</dbReference>
<dbReference type="SUPFAM" id="SSF81301">
    <property type="entry name" value="Nucleotidyltransferase"/>
    <property type="match status" value="1"/>
</dbReference>
<dbReference type="Gene3D" id="3.30.460.10">
    <property type="entry name" value="Beta Polymerase, domain 2"/>
    <property type="match status" value="1"/>
</dbReference>
<sequence>MRWGAGGARTSGPSVRGEESDIDLLVGCEPGRNLLDHVTRVRDLEGLPGRRVDEVTGGGLHRSVRDRLRREAVPL</sequence>
<accession>A0A8G1A4S8</accession>
<dbReference type="AlphaFoldDB" id="A0A8G1A4S8"/>
<dbReference type="Proteomes" id="UP000826709">
    <property type="component" value="Chromosome"/>
</dbReference>
<evidence type="ECO:0000313" key="2">
    <source>
        <dbReference type="Proteomes" id="UP000826709"/>
    </source>
</evidence>
<evidence type="ECO:0000313" key="1">
    <source>
        <dbReference type="EMBL" id="QYZ80448.1"/>
    </source>
</evidence>